<evidence type="ECO:0000256" key="3">
    <source>
        <dbReference type="ARBA" id="ARBA00012824"/>
    </source>
</evidence>
<proteinExistence type="inferred from homology"/>
<organism evidence="8">
    <name type="scientific">Arthrobacter saudimassiliensis</name>
    <dbReference type="NCBI Taxonomy" id="1461584"/>
    <lineage>
        <taxon>Bacteria</taxon>
        <taxon>Bacillati</taxon>
        <taxon>Actinomycetota</taxon>
        <taxon>Actinomycetes</taxon>
        <taxon>Micrococcales</taxon>
        <taxon>Micrococcaceae</taxon>
        <taxon>Arthrobacter</taxon>
    </lineage>
</organism>
<dbReference type="SMR" id="A0A078MRT1"/>
<keyword evidence="4" id="KW-0413">Isomerase</keyword>
<dbReference type="SUPFAM" id="SSF56322">
    <property type="entry name" value="ADC synthase"/>
    <property type="match status" value="1"/>
</dbReference>
<dbReference type="InterPro" id="IPR005801">
    <property type="entry name" value="ADC_synthase"/>
</dbReference>
<dbReference type="Gene3D" id="3.60.120.10">
    <property type="entry name" value="Anthranilate synthase"/>
    <property type="match status" value="1"/>
</dbReference>
<protein>
    <recommendedName>
        <fullName evidence="3">isochorismate synthase</fullName>
        <ecNumber evidence="3">5.4.4.2</ecNumber>
    </recommendedName>
    <alternativeName>
        <fullName evidence="5">Isochorismate mutase</fullName>
    </alternativeName>
</protein>
<reference evidence="8" key="1">
    <citation type="submission" date="2014-07" db="EMBL/GenBank/DDBJ databases">
        <authorList>
            <person name="Urmite Genomes Urmite Genomes"/>
        </authorList>
    </citation>
    <scope>NUCLEOTIDE SEQUENCE</scope>
    <source>
        <strain evidence="8">11W110_air</strain>
    </source>
</reference>
<dbReference type="NCBIfam" id="TIGR00543">
    <property type="entry name" value="isochor_syn"/>
    <property type="match status" value="1"/>
</dbReference>
<feature type="domain" description="Chorismate-utilising enzyme C-terminal" evidence="7">
    <location>
        <begin position="163"/>
        <end position="419"/>
    </location>
</feature>
<dbReference type="Pfam" id="PF00425">
    <property type="entry name" value="Chorismate_bind"/>
    <property type="match status" value="1"/>
</dbReference>
<dbReference type="PANTHER" id="PTHR42839">
    <property type="entry name" value="ISOCHORISMATE SYNTHASE ENTC"/>
    <property type="match status" value="1"/>
</dbReference>
<sequence length="449" mass="47470">MTTLRSLTVPISEPSAAIGLLEYLVRDEQLCWLRCGEGMVGFGEAARFTASGPDRFTEAEAWWRQTVAAADVTDPIGAPGTGLSAFASFAFSKRSPFRSRIIVPELVIGSRDGTAWVTMTTSDPARTLDEDAVLAAMAGWIDAEPAHRESTPEDEIRPGMLSESEWKNAVARSVAHISAGDLSKIVLARDIVASLGTPVAAPQVLRELGLRYRSCWTYSVDGLLGSTPEMLIKVEDGVARARVLAGTLDRATAPEDDPGYAARMLAGSEKQQQEHRIAIESLLGPLAPFTSSMSSHSEPFVLELPNVWHLASDVTADLAEDADGARPGVLTLLDALHPTAAVCGFPTSVAGELISELEHMDRGPYAGPVGWIDAAGNGEFGIALRGAVIEDPQTVRLYAGCGIVAGSNPAAELEETWSKFRPMLEALGLDSHSGGQSAVSGRTPAPVGA</sequence>
<accession>A0A078MRT1</accession>
<dbReference type="PANTHER" id="PTHR42839:SF2">
    <property type="entry name" value="ISOCHORISMATE SYNTHASE ENTC"/>
    <property type="match status" value="1"/>
</dbReference>
<evidence type="ECO:0000256" key="4">
    <source>
        <dbReference type="ARBA" id="ARBA00023235"/>
    </source>
</evidence>
<dbReference type="GO" id="GO:0008909">
    <property type="term" value="F:isochorismate synthase activity"/>
    <property type="evidence" value="ECO:0007669"/>
    <property type="project" value="UniProtKB-EC"/>
</dbReference>
<evidence type="ECO:0000259" key="7">
    <source>
        <dbReference type="Pfam" id="PF00425"/>
    </source>
</evidence>
<feature type="region of interest" description="Disordered" evidence="6">
    <location>
        <begin position="430"/>
        <end position="449"/>
    </location>
</feature>
<evidence type="ECO:0000256" key="5">
    <source>
        <dbReference type="ARBA" id="ARBA00041564"/>
    </source>
</evidence>
<comment type="catalytic activity">
    <reaction evidence="1">
        <text>chorismate = isochorismate</text>
        <dbReference type="Rhea" id="RHEA:18985"/>
        <dbReference type="ChEBI" id="CHEBI:29748"/>
        <dbReference type="ChEBI" id="CHEBI:29780"/>
        <dbReference type="EC" id="5.4.4.2"/>
    </reaction>
</comment>
<comment type="similarity">
    <text evidence="2">Belongs to the isochorismate synthase family.</text>
</comment>
<dbReference type="InterPro" id="IPR015890">
    <property type="entry name" value="Chorismate_C"/>
</dbReference>
<name>A0A078MRT1_9MICC</name>
<dbReference type="InterPro" id="IPR004561">
    <property type="entry name" value="IsoChor_synthase"/>
</dbReference>
<evidence type="ECO:0000313" key="8">
    <source>
        <dbReference type="EMBL" id="CEA08994.1"/>
    </source>
</evidence>
<dbReference type="EMBL" id="LN483071">
    <property type="protein sequence ID" value="CEA08994.1"/>
    <property type="molecule type" value="Genomic_DNA"/>
</dbReference>
<dbReference type="AlphaFoldDB" id="A0A078MRT1"/>
<gene>
    <name evidence="8" type="primary">dhbC</name>
    <name evidence="8" type="ORF">BN1051_02357</name>
</gene>
<evidence type="ECO:0000256" key="6">
    <source>
        <dbReference type="SAM" id="MobiDB-lite"/>
    </source>
</evidence>
<dbReference type="EC" id="5.4.4.2" evidence="3"/>
<evidence type="ECO:0000256" key="2">
    <source>
        <dbReference type="ARBA" id="ARBA00005297"/>
    </source>
</evidence>
<evidence type="ECO:0000256" key="1">
    <source>
        <dbReference type="ARBA" id="ARBA00000799"/>
    </source>
</evidence>
<dbReference type="PATRIC" id="fig|1461584.3.peg.2331"/>